<evidence type="ECO:0000259" key="5">
    <source>
        <dbReference type="Pfam" id="PF02784"/>
    </source>
</evidence>
<dbReference type="InterPro" id="IPR002986">
    <property type="entry name" value="DAP_deCOOHase_LysA"/>
</dbReference>
<sequence length="369" mass="41035">MAHEFNPKLLEEIAENHGTPTWIYSAEKIREKIAQLKRFDVIRFAQKASSNLNILKLMKNAGVFVDAVSFGEFKRSLKVGYEPKTKPGQAEEVVYTADLVDLDTLKFLKDHEATINAGSLDMLRRIGQNSPGNRVWVRINPGNFYGFGHGHSQKTNTGGPQSKHGIWVTDFPEVLNIAAEFGLKLVGIHMHIGSGVDYSHLKEVCNAMTELIKKIRLEIEPGRFLMAESGMLIARVQAIQRRPGSYDFLLIDAGFSDLMRPALYGSYHEISILNADQNGEMIEYAIAGPLCESGDVYTQEEGGVVTTRSLPEAKVGDLLIVHTTGAYGASMSSNYNTRPLAAEVLVENDAPRLIRRRQTVEELLKLEVF</sequence>
<evidence type="ECO:0000256" key="4">
    <source>
        <dbReference type="ARBA" id="ARBA00023239"/>
    </source>
</evidence>
<keyword evidence="3" id="KW-0663">Pyridoxal phosphate</keyword>
<dbReference type="EMBL" id="CATQJA010002625">
    <property type="protein sequence ID" value="CAJ0573893.1"/>
    <property type="molecule type" value="Genomic_DNA"/>
</dbReference>
<dbReference type="AlphaFoldDB" id="A0AA36CS91"/>
<accession>A0AA36CS91</accession>
<keyword evidence="4" id="KW-0456">Lyase</keyword>
<keyword evidence="2" id="KW-0210">Decarboxylase</keyword>
<proteinExistence type="predicted"/>
<dbReference type="PANTHER" id="PTHR43727:SF2">
    <property type="entry name" value="GROUP IV DECARBOXYLASE"/>
    <property type="match status" value="1"/>
</dbReference>
<keyword evidence="7" id="KW-1185">Reference proteome</keyword>
<dbReference type="SUPFAM" id="SSF50621">
    <property type="entry name" value="Alanine racemase C-terminal domain-like"/>
    <property type="match status" value="1"/>
</dbReference>
<dbReference type="InterPro" id="IPR029066">
    <property type="entry name" value="PLP-binding_barrel"/>
</dbReference>
<dbReference type="PRINTS" id="PR01181">
    <property type="entry name" value="DAPDCRBXLASE"/>
</dbReference>
<dbReference type="SUPFAM" id="SSF51419">
    <property type="entry name" value="PLP-binding barrel"/>
    <property type="match status" value="1"/>
</dbReference>
<gene>
    <name evidence="6" type="ORF">MSPICULIGERA_LOCUS12239</name>
</gene>
<evidence type="ECO:0000256" key="2">
    <source>
        <dbReference type="ARBA" id="ARBA00022793"/>
    </source>
</evidence>
<dbReference type="Gene3D" id="3.20.20.10">
    <property type="entry name" value="Alanine racemase"/>
    <property type="match status" value="1"/>
</dbReference>
<dbReference type="GO" id="GO:0008836">
    <property type="term" value="F:diaminopimelate decarboxylase activity"/>
    <property type="evidence" value="ECO:0007669"/>
    <property type="project" value="InterPro"/>
</dbReference>
<dbReference type="InterPro" id="IPR022644">
    <property type="entry name" value="De-COase2_N"/>
</dbReference>
<feature type="non-terminal residue" evidence="6">
    <location>
        <position position="1"/>
    </location>
</feature>
<evidence type="ECO:0000256" key="3">
    <source>
        <dbReference type="ARBA" id="ARBA00022898"/>
    </source>
</evidence>
<organism evidence="6 7">
    <name type="scientific">Mesorhabditis spiculigera</name>
    <dbReference type="NCBI Taxonomy" id="96644"/>
    <lineage>
        <taxon>Eukaryota</taxon>
        <taxon>Metazoa</taxon>
        <taxon>Ecdysozoa</taxon>
        <taxon>Nematoda</taxon>
        <taxon>Chromadorea</taxon>
        <taxon>Rhabditida</taxon>
        <taxon>Rhabditina</taxon>
        <taxon>Rhabditomorpha</taxon>
        <taxon>Rhabditoidea</taxon>
        <taxon>Rhabditidae</taxon>
        <taxon>Mesorhabditinae</taxon>
        <taxon>Mesorhabditis</taxon>
    </lineage>
</organism>
<dbReference type="GO" id="GO:0009089">
    <property type="term" value="P:lysine biosynthetic process via diaminopimelate"/>
    <property type="evidence" value="ECO:0007669"/>
    <property type="project" value="InterPro"/>
</dbReference>
<protein>
    <recommendedName>
        <fullName evidence="5">Orn/DAP/Arg decarboxylase 2 N-terminal domain-containing protein</fullName>
    </recommendedName>
</protein>
<evidence type="ECO:0000313" key="6">
    <source>
        <dbReference type="EMBL" id="CAJ0573893.1"/>
    </source>
</evidence>
<comment type="cofactor">
    <cofactor evidence="1">
        <name>pyridoxal 5'-phosphate</name>
        <dbReference type="ChEBI" id="CHEBI:597326"/>
    </cofactor>
</comment>
<evidence type="ECO:0000256" key="1">
    <source>
        <dbReference type="ARBA" id="ARBA00001933"/>
    </source>
</evidence>
<dbReference type="CDD" id="cd06828">
    <property type="entry name" value="PLPDE_III_DapDC"/>
    <property type="match status" value="1"/>
</dbReference>
<feature type="domain" description="Orn/DAP/Arg decarboxylase 2 N-terminal" evidence="5">
    <location>
        <begin position="38"/>
        <end position="211"/>
    </location>
</feature>
<name>A0AA36CS91_9BILA</name>
<dbReference type="Pfam" id="PF02784">
    <property type="entry name" value="Orn_Arg_deC_N"/>
    <property type="match status" value="1"/>
</dbReference>
<dbReference type="InterPro" id="IPR009006">
    <property type="entry name" value="Ala_racemase/Decarboxylase_C"/>
</dbReference>
<reference evidence="6" key="1">
    <citation type="submission" date="2023-06" db="EMBL/GenBank/DDBJ databases">
        <authorList>
            <person name="Delattre M."/>
        </authorList>
    </citation>
    <scope>NUCLEOTIDE SEQUENCE</scope>
    <source>
        <strain evidence="6">AF72</strain>
    </source>
</reference>
<evidence type="ECO:0000313" key="7">
    <source>
        <dbReference type="Proteomes" id="UP001177023"/>
    </source>
</evidence>
<comment type="caution">
    <text evidence="6">The sequence shown here is derived from an EMBL/GenBank/DDBJ whole genome shotgun (WGS) entry which is preliminary data.</text>
</comment>
<dbReference type="Gene3D" id="2.40.37.10">
    <property type="entry name" value="Lyase, Ornithine Decarboxylase, Chain A, domain 1"/>
    <property type="match status" value="1"/>
</dbReference>
<dbReference type="Proteomes" id="UP001177023">
    <property type="component" value="Unassembled WGS sequence"/>
</dbReference>
<dbReference type="PANTHER" id="PTHR43727">
    <property type="entry name" value="DIAMINOPIMELATE DECARBOXYLASE"/>
    <property type="match status" value="1"/>
</dbReference>